<feature type="repeat" description="ANK" evidence="3">
    <location>
        <begin position="323"/>
        <end position="355"/>
    </location>
</feature>
<evidence type="ECO:0000256" key="3">
    <source>
        <dbReference type="PROSITE-ProRule" id="PRU00023"/>
    </source>
</evidence>
<feature type="compositionally biased region" description="Polar residues" evidence="4">
    <location>
        <begin position="173"/>
        <end position="188"/>
    </location>
</feature>
<feature type="compositionally biased region" description="Polar residues" evidence="4">
    <location>
        <begin position="890"/>
        <end position="899"/>
    </location>
</feature>
<accession>A0A1W0XAN9</accession>
<evidence type="ECO:0000313" key="5">
    <source>
        <dbReference type="EMBL" id="OQV24464.1"/>
    </source>
</evidence>
<name>A0A1W0XAN9_HYPEX</name>
<dbReference type="InterPro" id="IPR036770">
    <property type="entry name" value="Ankyrin_rpt-contain_sf"/>
</dbReference>
<sequence length="1035" mass="113206">MEDKAQQKGYISLLMLACQQGNIHQIQDLIAKTELENSTAPTNVLAVDQTGRTALHYCAEYSRFDCADFLLSNIPEGDVKKLIDIADHEGFTALLIAVINGNGPLLALLMEQGADINAQDKELHTPVHWATVCGHYNCLDLLLDRKAEASTPDIHGAYPIHYAAQMSTASPGGSATITRANSTASPSSPGLRPQQVATPLNQGFRFLQRLIEYGVPVSPLDLDRRQPLLWAASSGARDACALLVKSGSDAELGDKDGLTALHCAASRGHLECLKVLIEDWNARVDVKDKHECTPMMYAATLGFIDCIRYLHTCGAEKNHQDRKGRSAAHLAASKGQTESIMELEDLGGNIWLRNHRGDFPLHEAAQAGYIGVLEFLLSRKPDVINSTNNDGRSCLHIAAMQKDFALCQFLVENKINVNLVMHNTKRQYFTALDLSNAKNNMEMSRYLKANGALDALTVTGKAVSRIQKSFQQFSKEKRPAAEPRLDPNGILEEAFETGAQLSSQGGGMSRRASLRNNDVDEKGDLEDELVMLETDSSYMPHLPREVASSPTDIPTHLEQERRSDYDRIMDASVLGGLNPQFNASYGFPASQTEGRRRHSNTEPLFSIPAAAEKEETSAEEKSRSEQSLNLQIDARKSVDHSLLRQQSAGFSPKTPVLNFFPTTQVNGVPENHPPTRINSASPSPNMISRTATPVFEMSTLALNEDSVGFVKSASHHSLVTYDTDSGSDDDMKHPQHRSRFMRQLLSQNDMTYGASGSRYNPQLKRMSFSRSHNSFLVEPTPVNGRSAVPTRESDMDNPFAVPKDETLTDHMDNPFAVPRDETLTDVSDDETPDLALPTPAAPNHPTISAPSSLDKTTQATQMTPRPVRPVAHRDSASSPRVAPTKELETQTEQATVTNDEASDFRSRRSSSSISGIQTDKSDSRRPTSVSSAWDSSPVNGPVLAEGVGTPLVRDPGISARTAVVTEYGGVPNSARRRNSLALSSWSVTGGLKEMGELSTQTLPKQLNETVHKTRPRSPILASHTFDTSISKYEAQ</sequence>
<feature type="repeat" description="ANK" evidence="3">
    <location>
        <begin position="356"/>
        <end position="388"/>
    </location>
</feature>
<feature type="compositionally biased region" description="Polar residues" evidence="4">
    <location>
        <begin position="676"/>
        <end position="685"/>
    </location>
</feature>
<feature type="region of interest" description="Disordered" evidence="4">
    <location>
        <begin position="664"/>
        <end position="685"/>
    </location>
</feature>
<dbReference type="PROSITE" id="PS50297">
    <property type="entry name" value="ANK_REP_REGION"/>
    <property type="match status" value="3"/>
</dbReference>
<dbReference type="PANTHER" id="PTHR24198:SF165">
    <property type="entry name" value="ANKYRIN REPEAT-CONTAINING PROTEIN-RELATED"/>
    <property type="match status" value="1"/>
</dbReference>
<dbReference type="PROSITE" id="PS50088">
    <property type="entry name" value="ANK_REPEAT"/>
    <property type="match status" value="6"/>
</dbReference>
<feature type="region of interest" description="Disordered" evidence="4">
    <location>
        <begin position="173"/>
        <end position="194"/>
    </location>
</feature>
<dbReference type="PANTHER" id="PTHR24198">
    <property type="entry name" value="ANKYRIN REPEAT AND PROTEIN KINASE DOMAIN-CONTAINING PROTEIN"/>
    <property type="match status" value="1"/>
</dbReference>
<evidence type="ECO:0000256" key="2">
    <source>
        <dbReference type="ARBA" id="ARBA00023043"/>
    </source>
</evidence>
<protein>
    <submittedName>
        <fullName evidence="5">Inversin</fullName>
    </submittedName>
</protein>
<evidence type="ECO:0000256" key="4">
    <source>
        <dbReference type="SAM" id="MobiDB-lite"/>
    </source>
</evidence>
<dbReference type="Pfam" id="PF12796">
    <property type="entry name" value="Ank_2"/>
    <property type="match status" value="4"/>
</dbReference>
<feature type="region of interest" description="Disordered" evidence="4">
    <location>
        <begin position="777"/>
        <end position="949"/>
    </location>
</feature>
<dbReference type="OrthoDB" id="10258888at2759"/>
<feature type="region of interest" description="Disordered" evidence="4">
    <location>
        <begin position="579"/>
        <end position="629"/>
    </location>
</feature>
<feature type="region of interest" description="Disordered" evidence="4">
    <location>
        <begin position="541"/>
        <end position="563"/>
    </location>
</feature>
<feature type="region of interest" description="Disordered" evidence="4">
    <location>
        <begin position="1008"/>
        <end position="1035"/>
    </location>
</feature>
<feature type="repeat" description="ANK" evidence="3">
    <location>
        <begin position="256"/>
        <end position="289"/>
    </location>
</feature>
<dbReference type="Gene3D" id="1.25.40.20">
    <property type="entry name" value="Ankyrin repeat-containing domain"/>
    <property type="match status" value="2"/>
</dbReference>
<keyword evidence="6" id="KW-1185">Reference proteome</keyword>
<feature type="repeat" description="ANK" evidence="3">
    <location>
        <begin position="89"/>
        <end position="121"/>
    </location>
</feature>
<feature type="compositionally biased region" description="Polar residues" evidence="4">
    <location>
        <begin position="926"/>
        <end position="938"/>
    </location>
</feature>
<feature type="compositionally biased region" description="Basic and acidic residues" evidence="4">
    <location>
        <begin position="802"/>
        <end position="822"/>
    </location>
</feature>
<dbReference type="EMBL" id="MTYJ01000006">
    <property type="protein sequence ID" value="OQV24464.1"/>
    <property type="molecule type" value="Genomic_DNA"/>
</dbReference>
<keyword evidence="1" id="KW-0677">Repeat</keyword>
<gene>
    <name evidence="5" type="ORF">BV898_01528</name>
</gene>
<evidence type="ECO:0000256" key="1">
    <source>
        <dbReference type="ARBA" id="ARBA00022737"/>
    </source>
</evidence>
<dbReference type="InterPro" id="IPR002110">
    <property type="entry name" value="Ankyrin_rpt"/>
</dbReference>
<comment type="caution">
    <text evidence="5">The sequence shown here is derived from an EMBL/GenBank/DDBJ whole genome shotgun (WGS) entry which is preliminary data.</text>
</comment>
<evidence type="ECO:0000313" key="6">
    <source>
        <dbReference type="Proteomes" id="UP000192578"/>
    </source>
</evidence>
<feature type="compositionally biased region" description="Polar residues" evidence="4">
    <location>
        <begin position="845"/>
        <end position="863"/>
    </location>
</feature>
<feature type="repeat" description="ANK" evidence="3">
    <location>
        <begin position="122"/>
        <end position="154"/>
    </location>
</feature>
<feature type="region of interest" description="Disordered" evidence="4">
    <location>
        <begin position="499"/>
        <end position="521"/>
    </location>
</feature>
<feature type="repeat" description="ANK" evidence="3">
    <location>
        <begin position="390"/>
        <end position="422"/>
    </location>
</feature>
<reference evidence="6" key="1">
    <citation type="submission" date="2017-01" db="EMBL/GenBank/DDBJ databases">
        <title>Comparative genomics of anhydrobiosis in the tardigrade Hypsibius dujardini.</title>
        <authorList>
            <person name="Yoshida Y."/>
            <person name="Koutsovoulos G."/>
            <person name="Laetsch D."/>
            <person name="Stevens L."/>
            <person name="Kumar S."/>
            <person name="Horikawa D."/>
            <person name="Ishino K."/>
            <person name="Komine S."/>
            <person name="Tomita M."/>
            <person name="Blaxter M."/>
            <person name="Arakawa K."/>
        </authorList>
    </citation>
    <scope>NUCLEOTIDE SEQUENCE [LARGE SCALE GENOMIC DNA]</scope>
    <source>
        <strain evidence="6">Z151</strain>
    </source>
</reference>
<feature type="compositionally biased region" description="Polar residues" evidence="4">
    <location>
        <begin position="1024"/>
        <end position="1035"/>
    </location>
</feature>
<feature type="compositionally biased region" description="Basic and acidic residues" evidence="4">
    <location>
        <begin position="611"/>
        <end position="624"/>
    </location>
</feature>
<dbReference type="Proteomes" id="UP000192578">
    <property type="component" value="Unassembled WGS sequence"/>
</dbReference>
<dbReference type="SMART" id="SM00248">
    <property type="entry name" value="ANK"/>
    <property type="match status" value="11"/>
</dbReference>
<dbReference type="AlphaFoldDB" id="A0A1W0XAN9"/>
<dbReference type="SUPFAM" id="SSF48403">
    <property type="entry name" value="Ankyrin repeat"/>
    <property type="match status" value="1"/>
</dbReference>
<keyword evidence="2 3" id="KW-0040">ANK repeat</keyword>
<organism evidence="5 6">
    <name type="scientific">Hypsibius exemplaris</name>
    <name type="common">Freshwater tardigrade</name>
    <dbReference type="NCBI Taxonomy" id="2072580"/>
    <lineage>
        <taxon>Eukaryota</taxon>
        <taxon>Metazoa</taxon>
        <taxon>Ecdysozoa</taxon>
        <taxon>Tardigrada</taxon>
        <taxon>Eutardigrada</taxon>
        <taxon>Parachela</taxon>
        <taxon>Hypsibioidea</taxon>
        <taxon>Hypsibiidae</taxon>
        <taxon>Hypsibius</taxon>
    </lineage>
</organism>
<proteinExistence type="predicted"/>